<evidence type="ECO:0000256" key="1">
    <source>
        <dbReference type="SAM" id="Phobius"/>
    </source>
</evidence>
<evidence type="ECO:0000313" key="2">
    <source>
        <dbReference type="EMBL" id="CUG93780.1"/>
    </source>
</evidence>
<dbReference type="VEuPathDB" id="TriTrypDB:BSAL_44740"/>
<keyword evidence="1 2" id="KW-0812">Transmembrane</keyword>
<dbReference type="OrthoDB" id="272121at2759"/>
<name>A0A0S4JU75_BODSA</name>
<keyword evidence="1" id="KW-1133">Transmembrane helix</keyword>
<sequence length="184" mass="21645">MRKTRSIFMQSGALSFEARATLHGLYKRLRERGEDPKMLRRAISVHPMDTNIATARQLMVHHRRLSELYNAKQSLRSYHLLRRVTIALQVRKHTFALFKMRIVLLSWAAISDMLVLLLCGAVLMVIYQMYRLCRVGLTRAEEKYAAMAIPVIQTIEALELTEQYRNQAKRRSDMEKDIVRERQR</sequence>
<keyword evidence="1" id="KW-0472">Membrane</keyword>
<keyword evidence="3" id="KW-1185">Reference proteome</keyword>
<dbReference type="OMA" id="WRIFAIR"/>
<organism evidence="2 3">
    <name type="scientific">Bodo saltans</name>
    <name type="common">Flagellated protozoan</name>
    <dbReference type="NCBI Taxonomy" id="75058"/>
    <lineage>
        <taxon>Eukaryota</taxon>
        <taxon>Discoba</taxon>
        <taxon>Euglenozoa</taxon>
        <taxon>Kinetoplastea</taxon>
        <taxon>Metakinetoplastina</taxon>
        <taxon>Eubodonida</taxon>
        <taxon>Bodonidae</taxon>
        <taxon>Bodo</taxon>
    </lineage>
</organism>
<dbReference type="Proteomes" id="UP000051952">
    <property type="component" value="Unassembled WGS sequence"/>
</dbReference>
<feature type="transmembrane region" description="Helical" evidence="1">
    <location>
        <begin position="102"/>
        <end position="130"/>
    </location>
</feature>
<evidence type="ECO:0000313" key="3">
    <source>
        <dbReference type="Proteomes" id="UP000051952"/>
    </source>
</evidence>
<gene>
    <name evidence="2" type="ORF">BSAL_44740</name>
</gene>
<reference evidence="3" key="1">
    <citation type="submission" date="2015-09" db="EMBL/GenBank/DDBJ databases">
        <authorList>
            <consortium name="Pathogen Informatics"/>
        </authorList>
    </citation>
    <scope>NUCLEOTIDE SEQUENCE [LARGE SCALE GENOMIC DNA]</scope>
    <source>
        <strain evidence="3">Lake Konstanz</strain>
    </source>
</reference>
<protein>
    <submittedName>
        <fullName evidence="2">Transmembrane protein, putative</fullName>
    </submittedName>
</protein>
<accession>A0A0S4JU75</accession>
<proteinExistence type="predicted"/>
<dbReference type="AlphaFoldDB" id="A0A0S4JU75"/>
<dbReference type="EMBL" id="CYKH01002194">
    <property type="protein sequence ID" value="CUG93780.1"/>
    <property type="molecule type" value="Genomic_DNA"/>
</dbReference>